<dbReference type="EMBL" id="GBRH01237404">
    <property type="protein sequence ID" value="JAD60491.1"/>
    <property type="molecule type" value="Transcribed_RNA"/>
</dbReference>
<accession>A0A0A9BAY3</accession>
<name>A0A0A9BAY3_ARUDO</name>
<reference evidence="1" key="1">
    <citation type="submission" date="2014-09" db="EMBL/GenBank/DDBJ databases">
        <authorList>
            <person name="Magalhaes I.L.F."/>
            <person name="Oliveira U."/>
            <person name="Santos F.R."/>
            <person name="Vidigal T.H.D.A."/>
            <person name="Brescovit A.D."/>
            <person name="Santos A.J."/>
        </authorList>
    </citation>
    <scope>NUCLEOTIDE SEQUENCE</scope>
    <source>
        <tissue evidence="1">Shoot tissue taken approximately 20 cm above the soil surface</tissue>
    </source>
</reference>
<reference evidence="1" key="2">
    <citation type="journal article" date="2015" name="Data Brief">
        <title>Shoot transcriptome of the giant reed, Arundo donax.</title>
        <authorList>
            <person name="Barrero R.A."/>
            <person name="Guerrero F.D."/>
            <person name="Moolhuijzen P."/>
            <person name="Goolsby J.A."/>
            <person name="Tidwell J."/>
            <person name="Bellgard S.E."/>
            <person name="Bellgard M.I."/>
        </authorList>
    </citation>
    <scope>NUCLEOTIDE SEQUENCE</scope>
    <source>
        <tissue evidence="1">Shoot tissue taken approximately 20 cm above the soil surface</tissue>
    </source>
</reference>
<evidence type="ECO:0000313" key="1">
    <source>
        <dbReference type="EMBL" id="JAD60491.1"/>
    </source>
</evidence>
<proteinExistence type="predicted"/>
<sequence length="14" mass="1757">MPLPFLLRVQQRRC</sequence>
<organism evidence="1">
    <name type="scientific">Arundo donax</name>
    <name type="common">Giant reed</name>
    <name type="synonym">Donax arundinaceus</name>
    <dbReference type="NCBI Taxonomy" id="35708"/>
    <lineage>
        <taxon>Eukaryota</taxon>
        <taxon>Viridiplantae</taxon>
        <taxon>Streptophyta</taxon>
        <taxon>Embryophyta</taxon>
        <taxon>Tracheophyta</taxon>
        <taxon>Spermatophyta</taxon>
        <taxon>Magnoliopsida</taxon>
        <taxon>Liliopsida</taxon>
        <taxon>Poales</taxon>
        <taxon>Poaceae</taxon>
        <taxon>PACMAD clade</taxon>
        <taxon>Arundinoideae</taxon>
        <taxon>Arundineae</taxon>
        <taxon>Arundo</taxon>
    </lineage>
</organism>
<protein>
    <submittedName>
        <fullName evidence="1">Uncharacterized protein</fullName>
    </submittedName>
</protein>